<sequence>MNTIDLSLRTASVLVAVLLIYQRFFSKGGSTRHVVGGITTMFLGILILILVTIRGFGKETPMTMEYGTHIATGTLFFVLLFVTVALGLKAKLTKKHSPLHRPMANATLASLVLTLLAAAVSITSH</sequence>
<gene>
    <name evidence="2" type="ORF">A2733_01335</name>
</gene>
<feature type="transmembrane region" description="Helical" evidence="1">
    <location>
        <begin position="69"/>
        <end position="90"/>
    </location>
</feature>
<organism evidence="2 3">
    <name type="scientific">Candidatus Nomurabacteria bacterium RIFCSPHIGHO2_01_FULL_40_20</name>
    <dbReference type="NCBI Taxonomy" id="1801738"/>
    <lineage>
        <taxon>Bacteria</taxon>
        <taxon>Candidatus Nomuraibacteriota</taxon>
    </lineage>
</organism>
<keyword evidence="1" id="KW-0812">Transmembrane</keyword>
<dbReference type="Proteomes" id="UP000178985">
    <property type="component" value="Unassembled WGS sequence"/>
</dbReference>
<keyword evidence="1" id="KW-1133">Transmembrane helix</keyword>
<feature type="transmembrane region" description="Helical" evidence="1">
    <location>
        <begin position="34"/>
        <end position="57"/>
    </location>
</feature>
<name>A0A1F6V482_9BACT</name>
<reference evidence="2 3" key="1">
    <citation type="journal article" date="2016" name="Nat. Commun.">
        <title>Thousands of microbial genomes shed light on interconnected biogeochemical processes in an aquifer system.</title>
        <authorList>
            <person name="Anantharaman K."/>
            <person name="Brown C.T."/>
            <person name="Hug L.A."/>
            <person name="Sharon I."/>
            <person name="Castelle C.J."/>
            <person name="Probst A.J."/>
            <person name="Thomas B.C."/>
            <person name="Singh A."/>
            <person name="Wilkins M.J."/>
            <person name="Karaoz U."/>
            <person name="Brodie E.L."/>
            <person name="Williams K.H."/>
            <person name="Hubbard S.S."/>
            <person name="Banfield J.F."/>
        </authorList>
    </citation>
    <scope>NUCLEOTIDE SEQUENCE [LARGE SCALE GENOMIC DNA]</scope>
</reference>
<evidence type="ECO:0000313" key="3">
    <source>
        <dbReference type="Proteomes" id="UP000178985"/>
    </source>
</evidence>
<evidence type="ECO:0000256" key="1">
    <source>
        <dbReference type="SAM" id="Phobius"/>
    </source>
</evidence>
<comment type="caution">
    <text evidence="2">The sequence shown here is derived from an EMBL/GenBank/DDBJ whole genome shotgun (WGS) entry which is preliminary data.</text>
</comment>
<dbReference type="AlphaFoldDB" id="A0A1F6V482"/>
<feature type="transmembrane region" description="Helical" evidence="1">
    <location>
        <begin position="102"/>
        <end position="122"/>
    </location>
</feature>
<evidence type="ECO:0000313" key="2">
    <source>
        <dbReference type="EMBL" id="OGI64432.1"/>
    </source>
</evidence>
<dbReference type="EMBL" id="MFTO01000001">
    <property type="protein sequence ID" value="OGI64432.1"/>
    <property type="molecule type" value="Genomic_DNA"/>
</dbReference>
<protein>
    <submittedName>
        <fullName evidence="2">Uncharacterized protein</fullName>
    </submittedName>
</protein>
<keyword evidence="1" id="KW-0472">Membrane</keyword>
<proteinExistence type="predicted"/>
<accession>A0A1F6V482</accession>